<dbReference type="AlphaFoldDB" id="A0A4Y9II73"/>
<reference evidence="1 2" key="1">
    <citation type="submission" date="2019-03" db="EMBL/GenBank/DDBJ databases">
        <title>Diversity of the mouse oral microbiome.</title>
        <authorList>
            <person name="Joseph S."/>
            <person name="Aduse-Opoku J."/>
            <person name="Curtis M."/>
            <person name="Wade W."/>
            <person name="Hashim A."/>
        </authorList>
    </citation>
    <scope>NUCLEOTIDE SEQUENCE [LARGE SCALE GENOMIC DNA]</scope>
    <source>
        <strain evidence="1 2">P11</strain>
    </source>
</reference>
<accession>A0A4Y9II73</accession>
<dbReference type="EMBL" id="SPPK01000007">
    <property type="protein sequence ID" value="TFU86993.1"/>
    <property type="molecule type" value="Genomic_DNA"/>
</dbReference>
<gene>
    <name evidence="1" type="ORF">E4T88_16220</name>
</gene>
<comment type="caution">
    <text evidence="1">The sequence shown here is derived from an EMBL/GenBank/DDBJ whole genome shotgun (WGS) entry which is preliminary data.</text>
</comment>
<sequence length="100" mass="11831">MTDQEISELREKYPIPFEEICLYNSFVQILGENPEDYTEIERKTRWNKIMSFNKPMAKRWSDTSECIGCIHLNEKEAWCNYQGLPCTYNPILTPSTGMDR</sequence>
<protein>
    <submittedName>
        <fullName evidence="1">Uncharacterized protein</fullName>
    </submittedName>
</protein>
<proteinExistence type="predicted"/>
<dbReference type="Proteomes" id="UP000298285">
    <property type="component" value="Unassembled WGS sequence"/>
</dbReference>
<name>A0A4Y9II73_9BACT</name>
<dbReference type="RefSeq" id="WP_135107281.1">
    <property type="nucleotide sequence ID" value="NZ_JADGKW010000007.1"/>
</dbReference>
<dbReference type="OrthoDB" id="9814572at2"/>
<evidence type="ECO:0000313" key="2">
    <source>
        <dbReference type="Proteomes" id="UP000298285"/>
    </source>
</evidence>
<evidence type="ECO:0000313" key="1">
    <source>
        <dbReference type="EMBL" id="TFU86993.1"/>
    </source>
</evidence>
<organism evidence="1 2">
    <name type="scientific">Dysgonomonas mossii</name>
    <dbReference type="NCBI Taxonomy" id="163665"/>
    <lineage>
        <taxon>Bacteria</taxon>
        <taxon>Pseudomonadati</taxon>
        <taxon>Bacteroidota</taxon>
        <taxon>Bacteroidia</taxon>
        <taxon>Bacteroidales</taxon>
        <taxon>Dysgonomonadaceae</taxon>
        <taxon>Dysgonomonas</taxon>
    </lineage>
</organism>